<evidence type="ECO:0000313" key="2">
    <source>
        <dbReference type="Proteomes" id="UP001156664"/>
    </source>
</evidence>
<dbReference type="Proteomes" id="UP001156664">
    <property type="component" value="Unassembled WGS sequence"/>
</dbReference>
<accession>A0ABQ5YMV3</accession>
<keyword evidence="2" id="KW-1185">Reference proteome</keyword>
<reference evidence="2" key="1">
    <citation type="journal article" date="2019" name="Int. J. Syst. Evol. Microbiol.">
        <title>The Global Catalogue of Microorganisms (GCM) 10K type strain sequencing project: providing services to taxonomists for standard genome sequencing and annotation.</title>
        <authorList>
            <consortium name="The Broad Institute Genomics Platform"/>
            <consortium name="The Broad Institute Genome Sequencing Center for Infectious Disease"/>
            <person name="Wu L."/>
            <person name="Ma J."/>
        </authorList>
    </citation>
    <scope>NUCLEOTIDE SEQUENCE [LARGE SCALE GENOMIC DNA]</scope>
    <source>
        <strain evidence="2">NBRC 105857</strain>
    </source>
</reference>
<sequence length="62" mass="6759">MRQQSLNCARSATRALEKEIALATENRPALKGIGNRKITQYRVGQLGTDESGIVQMTPTVAD</sequence>
<proteinExistence type="predicted"/>
<comment type="caution">
    <text evidence="1">The sequence shown here is derived from an EMBL/GenBank/DDBJ whole genome shotgun (WGS) entry which is preliminary data.</text>
</comment>
<organism evidence="1 2">
    <name type="scientific">Limnobacter litoralis</name>
    <dbReference type="NCBI Taxonomy" id="481366"/>
    <lineage>
        <taxon>Bacteria</taxon>
        <taxon>Pseudomonadati</taxon>
        <taxon>Pseudomonadota</taxon>
        <taxon>Betaproteobacteria</taxon>
        <taxon>Burkholderiales</taxon>
        <taxon>Burkholderiaceae</taxon>
        <taxon>Limnobacter</taxon>
    </lineage>
</organism>
<name>A0ABQ5YMV3_9BURK</name>
<protein>
    <submittedName>
        <fullName evidence="1">Uncharacterized protein</fullName>
    </submittedName>
</protein>
<gene>
    <name evidence="1" type="ORF">GCM10007875_05400</name>
</gene>
<dbReference type="EMBL" id="BSOJ01000006">
    <property type="protein sequence ID" value="GLR25452.1"/>
    <property type="molecule type" value="Genomic_DNA"/>
</dbReference>
<evidence type="ECO:0000313" key="1">
    <source>
        <dbReference type="EMBL" id="GLR25452.1"/>
    </source>
</evidence>